<accession>A0A1N7QNM3</accession>
<reference evidence="5 6" key="1">
    <citation type="submission" date="2017-01" db="EMBL/GenBank/DDBJ databases">
        <authorList>
            <person name="Mah S.A."/>
            <person name="Swanson W.J."/>
            <person name="Moy G.W."/>
            <person name="Vacquier V.D."/>
        </authorList>
    </citation>
    <scope>NUCLEOTIDE SEQUENCE [LARGE SCALE GENOMIC DNA]</scope>
    <source>
        <strain evidence="5 6">DSM 26375</strain>
    </source>
</reference>
<organism evidence="5 6">
    <name type="scientific">Gemmobacter megaterium</name>
    <dbReference type="NCBI Taxonomy" id="1086013"/>
    <lineage>
        <taxon>Bacteria</taxon>
        <taxon>Pseudomonadati</taxon>
        <taxon>Pseudomonadota</taxon>
        <taxon>Alphaproteobacteria</taxon>
        <taxon>Rhodobacterales</taxon>
        <taxon>Paracoccaceae</taxon>
        <taxon>Gemmobacter</taxon>
    </lineage>
</organism>
<keyword evidence="5" id="KW-0223">Dioxygenase</keyword>
<keyword evidence="6" id="KW-1185">Reference proteome</keyword>
<dbReference type="PROSITE" id="PS51819">
    <property type="entry name" value="VOC"/>
    <property type="match status" value="1"/>
</dbReference>
<evidence type="ECO:0000313" key="6">
    <source>
        <dbReference type="Proteomes" id="UP000186141"/>
    </source>
</evidence>
<dbReference type="EMBL" id="FTOT01000016">
    <property type="protein sequence ID" value="SIT24117.1"/>
    <property type="molecule type" value="Genomic_DNA"/>
</dbReference>
<dbReference type="InterPro" id="IPR000335">
    <property type="entry name" value="Bleomycin-R"/>
</dbReference>
<dbReference type="STRING" id="1086013.SAMN05421774_11614"/>
<comment type="similarity">
    <text evidence="1">Belongs to the bleomycin resistance protein family.</text>
</comment>
<keyword evidence="5" id="KW-0560">Oxidoreductase</keyword>
<evidence type="ECO:0000256" key="2">
    <source>
        <dbReference type="ARBA" id="ARBA00021572"/>
    </source>
</evidence>
<dbReference type="InterPro" id="IPR004360">
    <property type="entry name" value="Glyas_Fos-R_dOase_dom"/>
</dbReference>
<dbReference type="GO" id="GO:0051213">
    <property type="term" value="F:dioxygenase activity"/>
    <property type="evidence" value="ECO:0007669"/>
    <property type="project" value="UniProtKB-KW"/>
</dbReference>
<proteinExistence type="inferred from homology"/>
<protein>
    <recommendedName>
        <fullName evidence="2">Bleomycin resistance protein</fullName>
    </recommendedName>
</protein>
<dbReference type="CDD" id="cd08349">
    <property type="entry name" value="BLMA_like"/>
    <property type="match status" value="1"/>
</dbReference>
<dbReference type="Proteomes" id="UP000186141">
    <property type="component" value="Unassembled WGS sequence"/>
</dbReference>
<evidence type="ECO:0000313" key="5">
    <source>
        <dbReference type="EMBL" id="SIT24117.1"/>
    </source>
</evidence>
<dbReference type="InterPro" id="IPR029068">
    <property type="entry name" value="Glyas_Bleomycin-R_OHBP_Dase"/>
</dbReference>
<keyword evidence="3" id="KW-0046">Antibiotic resistance</keyword>
<dbReference type="GO" id="GO:0046677">
    <property type="term" value="P:response to antibiotic"/>
    <property type="evidence" value="ECO:0007669"/>
    <property type="project" value="UniProtKB-KW"/>
</dbReference>
<dbReference type="Gene3D" id="3.10.180.10">
    <property type="entry name" value="2,3-Dihydroxybiphenyl 1,2-Dioxygenase, domain 1"/>
    <property type="match status" value="1"/>
</dbReference>
<dbReference type="AlphaFoldDB" id="A0A1N7QNM3"/>
<name>A0A1N7QNM3_9RHOB</name>
<dbReference type="SUPFAM" id="SSF54593">
    <property type="entry name" value="Glyoxalase/Bleomycin resistance protein/Dihydroxybiphenyl dioxygenase"/>
    <property type="match status" value="1"/>
</dbReference>
<dbReference type="InterPro" id="IPR037523">
    <property type="entry name" value="VOC_core"/>
</dbReference>
<feature type="domain" description="VOC" evidence="4">
    <location>
        <begin position="3"/>
        <end position="133"/>
    </location>
</feature>
<evidence type="ECO:0000256" key="1">
    <source>
        <dbReference type="ARBA" id="ARBA00011051"/>
    </source>
</evidence>
<evidence type="ECO:0000259" key="4">
    <source>
        <dbReference type="PROSITE" id="PS51819"/>
    </source>
</evidence>
<sequence>MSGALVPELSVCDLTQSLRFYRDLLGFRLRYARPEEGFAYLEREGAEIMLDQIGLGRDFDAALRAGDRPFGRGVNLQIRTASVAPLLSALADAGLPLHLPPEYRWYRRDRMETGNRQFIVSDPDGYLLRFYEDLGERPL</sequence>
<dbReference type="OrthoDB" id="284897at2"/>
<evidence type="ECO:0000256" key="3">
    <source>
        <dbReference type="ARBA" id="ARBA00023251"/>
    </source>
</evidence>
<dbReference type="Pfam" id="PF00903">
    <property type="entry name" value="Glyoxalase"/>
    <property type="match status" value="1"/>
</dbReference>
<dbReference type="RefSeq" id="WP_076534312.1">
    <property type="nucleotide sequence ID" value="NZ_BMEH01000015.1"/>
</dbReference>
<gene>
    <name evidence="5" type="ORF">SAMN05421774_11614</name>
</gene>